<dbReference type="InterPro" id="IPR015943">
    <property type="entry name" value="WD40/YVTN_repeat-like_dom_sf"/>
</dbReference>
<dbReference type="PROSITE" id="PS00678">
    <property type="entry name" value="WD_REPEATS_1"/>
    <property type="match status" value="3"/>
</dbReference>
<dbReference type="Proteomes" id="UP000054279">
    <property type="component" value="Unassembled WGS sequence"/>
</dbReference>
<evidence type="ECO:0000313" key="8">
    <source>
        <dbReference type="Proteomes" id="UP000054279"/>
    </source>
</evidence>
<dbReference type="InterPro" id="IPR003593">
    <property type="entry name" value="AAA+_ATPase"/>
</dbReference>
<keyword evidence="8" id="KW-1185">Reference proteome</keyword>
<dbReference type="OrthoDB" id="538223at2759"/>
<evidence type="ECO:0000259" key="6">
    <source>
        <dbReference type="PROSITE" id="PS50837"/>
    </source>
</evidence>
<organism evidence="7 8">
    <name type="scientific">Sphaerobolus stellatus (strain SS14)</name>
    <dbReference type="NCBI Taxonomy" id="990650"/>
    <lineage>
        <taxon>Eukaryota</taxon>
        <taxon>Fungi</taxon>
        <taxon>Dikarya</taxon>
        <taxon>Basidiomycota</taxon>
        <taxon>Agaricomycotina</taxon>
        <taxon>Agaricomycetes</taxon>
        <taxon>Phallomycetidae</taxon>
        <taxon>Geastrales</taxon>
        <taxon>Sphaerobolaceae</taxon>
        <taxon>Sphaerobolus</taxon>
    </lineage>
</organism>
<feature type="transmembrane region" description="Helical" evidence="5">
    <location>
        <begin position="979"/>
        <end position="1000"/>
    </location>
</feature>
<evidence type="ECO:0000256" key="1">
    <source>
        <dbReference type="ARBA" id="ARBA00022574"/>
    </source>
</evidence>
<feature type="repeat" description="WD" evidence="3">
    <location>
        <begin position="908"/>
        <end position="949"/>
    </location>
</feature>
<keyword evidence="5" id="KW-0472">Membrane</keyword>
<dbReference type="PROSITE" id="PS50294">
    <property type="entry name" value="WD_REPEATS_REGION"/>
    <property type="match status" value="3"/>
</dbReference>
<dbReference type="HOGENOM" id="CLU_000288_6_0_1"/>
<dbReference type="InterPro" id="IPR007111">
    <property type="entry name" value="NACHT_NTPase"/>
</dbReference>
<dbReference type="SUPFAM" id="SSF50978">
    <property type="entry name" value="WD40 repeat-like"/>
    <property type="match status" value="1"/>
</dbReference>
<dbReference type="Pfam" id="PF00400">
    <property type="entry name" value="WD40"/>
    <property type="match status" value="3"/>
</dbReference>
<keyword evidence="2" id="KW-0677">Repeat</keyword>
<dbReference type="CDD" id="cd00200">
    <property type="entry name" value="WD40"/>
    <property type="match status" value="1"/>
</dbReference>
<feature type="compositionally biased region" description="Basic residues" evidence="4">
    <location>
        <begin position="1"/>
        <end position="17"/>
    </location>
</feature>
<dbReference type="SUPFAM" id="SSF52540">
    <property type="entry name" value="P-loop containing nucleoside triphosphate hydrolases"/>
    <property type="match status" value="1"/>
</dbReference>
<accession>A0A0C9VTA4</accession>
<keyword evidence="5" id="KW-1133">Transmembrane helix</keyword>
<dbReference type="GO" id="GO:1990234">
    <property type="term" value="C:transferase complex"/>
    <property type="evidence" value="ECO:0007669"/>
    <property type="project" value="UniProtKB-ARBA"/>
</dbReference>
<dbReference type="InterPro" id="IPR036322">
    <property type="entry name" value="WD40_repeat_dom_sf"/>
</dbReference>
<dbReference type="InterPro" id="IPR020472">
    <property type="entry name" value="WD40_PAC1"/>
</dbReference>
<dbReference type="InterPro" id="IPR001680">
    <property type="entry name" value="WD40_rpt"/>
</dbReference>
<reference evidence="7 8" key="1">
    <citation type="submission" date="2014-06" db="EMBL/GenBank/DDBJ databases">
        <title>Evolutionary Origins and Diversification of the Mycorrhizal Mutualists.</title>
        <authorList>
            <consortium name="DOE Joint Genome Institute"/>
            <consortium name="Mycorrhizal Genomics Consortium"/>
            <person name="Kohler A."/>
            <person name="Kuo A."/>
            <person name="Nagy L.G."/>
            <person name="Floudas D."/>
            <person name="Copeland A."/>
            <person name="Barry K.W."/>
            <person name="Cichocki N."/>
            <person name="Veneault-Fourrey C."/>
            <person name="LaButti K."/>
            <person name="Lindquist E.A."/>
            <person name="Lipzen A."/>
            <person name="Lundell T."/>
            <person name="Morin E."/>
            <person name="Murat C."/>
            <person name="Riley R."/>
            <person name="Ohm R."/>
            <person name="Sun H."/>
            <person name="Tunlid A."/>
            <person name="Henrissat B."/>
            <person name="Grigoriev I.V."/>
            <person name="Hibbett D.S."/>
            <person name="Martin F."/>
        </authorList>
    </citation>
    <scope>NUCLEOTIDE SEQUENCE [LARGE SCALE GENOMIC DNA]</scope>
    <source>
        <strain evidence="7 8">SS14</strain>
    </source>
</reference>
<name>A0A0C9VTA4_SPHS4</name>
<dbReference type="PROSITE" id="PS50837">
    <property type="entry name" value="NACHT"/>
    <property type="match status" value="1"/>
</dbReference>
<dbReference type="Pfam" id="PF24883">
    <property type="entry name" value="NPHP3_N"/>
    <property type="match status" value="1"/>
</dbReference>
<protein>
    <recommendedName>
        <fullName evidence="6">NACHT domain-containing protein</fullName>
    </recommendedName>
</protein>
<dbReference type="InterPro" id="IPR056884">
    <property type="entry name" value="NPHP3-like_N"/>
</dbReference>
<evidence type="ECO:0000256" key="4">
    <source>
        <dbReference type="SAM" id="MobiDB-lite"/>
    </source>
</evidence>
<dbReference type="InterPro" id="IPR027417">
    <property type="entry name" value="P-loop_NTPase"/>
</dbReference>
<dbReference type="AlphaFoldDB" id="A0A0C9VTA4"/>
<evidence type="ECO:0000313" key="7">
    <source>
        <dbReference type="EMBL" id="KIJ41765.1"/>
    </source>
</evidence>
<keyword evidence="5" id="KW-0812">Transmembrane</keyword>
<dbReference type="EMBL" id="KN837134">
    <property type="protein sequence ID" value="KIJ41765.1"/>
    <property type="molecule type" value="Genomic_DNA"/>
</dbReference>
<dbReference type="PANTHER" id="PTHR22847:SF637">
    <property type="entry name" value="WD REPEAT DOMAIN 5B"/>
    <property type="match status" value="1"/>
</dbReference>
<feature type="region of interest" description="Disordered" evidence="4">
    <location>
        <begin position="1"/>
        <end position="78"/>
    </location>
</feature>
<dbReference type="InterPro" id="IPR019775">
    <property type="entry name" value="WD40_repeat_CS"/>
</dbReference>
<feature type="repeat" description="WD" evidence="3">
    <location>
        <begin position="865"/>
        <end position="906"/>
    </location>
</feature>
<proteinExistence type="predicted"/>
<dbReference type="SMART" id="SM00382">
    <property type="entry name" value="AAA"/>
    <property type="match status" value="1"/>
</dbReference>
<dbReference type="PANTHER" id="PTHR22847">
    <property type="entry name" value="WD40 REPEAT PROTEIN"/>
    <property type="match status" value="1"/>
</dbReference>
<evidence type="ECO:0000256" key="3">
    <source>
        <dbReference type="PROSITE-ProRule" id="PRU00221"/>
    </source>
</evidence>
<sequence length="1001" mass="111610">MPIRKPHIPKSFKKLFKRPPNSHPDLKSSSGPVSHGIGGNAVGGTNVEMPQLVGMESKPHEHSTSETQPSPTESPDKHAEVAGALGEATNALLKIQSPDGRVPSTLEYVQPGADGISTMVNFWESLLDKVKVFVSLVETIGEIHPYAKMASTILLSAVKPVLAQNERDKAMQELLKTIYNVYGYFTAAERLSVLDENRIKLLQRMSQQTVECAYYIRDQSKVKKFYLRATKNTLSGTEIDKKIKGYTQVFNDLKRAFTEQGVLETEITTLRTLEKAEDNDAKMDLLLDLTLAPDADRMPLKGYLLGTRIHTLDHLTNWINDINNPRVLFLLGGAGMGKSAIAHAIAERFEKLDRRASFFRFNRSIKEDRQLKSVSSTIARNLALWHSSDRRELTSIYKPGSFATMDINSQWNRLLIDLARHLHGAISGPILIVLDALDESGTPRSRKHLLSFLTEHAVELPSNFRIIVTSRPESDILNAIHENLLVDHMDLKDQKDEAKGDINLYIRDWFKKDSDEYLEDSDYQELCNKADGLFQWAFTACKFMVEDLKGGLSLKDDKLNLNYPNVKARYQSVMAQILSAAEPLSISSLHKLQMSALLIGATDNNEPIQAYHTSFHDFLTTKERSGVWYVDVDTGNLLMAHGCFSIIYKCLCFNIGNLPSSFLSNDEMLCSAREKHAIPPSLKYACLFWQFHLKGTLDERLCQQVIHFAKEKLLFWFEALSILQSLSNAVPALATLVKLLGPLTSETHAEIGNAIALLQDAIKFVRYFAPAIGHSAPHIYISALTFAPQSSILKKTYTPKFNKTMTLQSGQLQYWPAQQAILLGHTSSVWSVAFSPDGKRIASGSDDNTIWIWDAETGENVGEPLKGHTSSVWSVAFSPDGKHIASGSLDNTIRIWDAETGENVGEPLKGHTSSVWSVAFSPDGKRIASGSSDNTIRIWDAETGENVGEPQIGHVSLWSFFTDQATIQQNGSMGHMMNYYFGCLLFIGYACIHFAFIGHLP</sequence>
<feature type="domain" description="NACHT" evidence="6">
    <location>
        <begin position="326"/>
        <end position="474"/>
    </location>
</feature>
<evidence type="ECO:0000256" key="5">
    <source>
        <dbReference type="SAM" id="Phobius"/>
    </source>
</evidence>
<gene>
    <name evidence="7" type="ORF">M422DRAFT_255075</name>
</gene>
<dbReference type="SMART" id="SM00320">
    <property type="entry name" value="WD40"/>
    <property type="match status" value="3"/>
</dbReference>
<dbReference type="PRINTS" id="PR00320">
    <property type="entry name" value="GPROTEINBRPT"/>
</dbReference>
<dbReference type="Gene3D" id="2.130.10.10">
    <property type="entry name" value="YVTN repeat-like/Quinoprotein amine dehydrogenase"/>
    <property type="match status" value="1"/>
</dbReference>
<dbReference type="Gene3D" id="3.40.50.300">
    <property type="entry name" value="P-loop containing nucleotide triphosphate hydrolases"/>
    <property type="match status" value="1"/>
</dbReference>
<keyword evidence="1 3" id="KW-0853">WD repeat</keyword>
<evidence type="ECO:0000256" key="2">
    <source>
        <dbReference type="ARBA" id="ARBA00022737"/>
    </source>
</evidence>
<dbReference type="PROSITE" id="PS50082">
    <property type="entry name" value="WD_REPEATS_2"/>
    <property type="match status" value="3"/>
</dbReference>
<feature type="repeat" description="WD" evidence="3">
    <location>
        <begin position="822"/>
        <end position="863"/>
    </location>
</feature>